<dbReference type="InterPro" id="IPR026541">
    <property type="entry name" value="MRG_dom"/>
</dbReference>
<evidence type="ECO:0000256" key="3">
    <source>
        <dbReference type="ARBA" id="ARBA00023015"/>
    </source>
</evidence>
<dbReference type="GO" id="GO:0035267">
    <property type="term" value="C:NuA4 histone acetyltransferase complex"/>
    <property type="evidence" value="ECO:0007669"/>
    <property type="project" value="TreeGrafter"/>
</dbReference>
<evidence type="ECO:0000256" key="4">
    <source>
        <dbReference type="ARBA" id="ARBA00023163"/>
    </source>
</evidence>
<dbReference type="InterPro" id="IPR038217">
    <property type="entry name" value="MRG_C_sf"/>
</dbReference>
<dbReference type="InterPro" id="IPR008676">
    <property type="entry name" value="MRG"/>
</dbReference>
<dbReference type="Proteomes" id="UP001432322">
    <property type="component" value="Unassembled WGS sequence"/>
</dbReference>
<evidence type="ECO:0000259" key="8">
    <source>
        <dbReference type="Pfam" id="PF11717"/>
    </source>
</evidence>
<evidence type="ECO:0000256" key="2">
    <source>
        <dbReference type="ARBA" id="ARBA00022853"/>
    </source>
</evidence>
<keyword evidence="5" id="KW-0539">Nucleus</keyword>
<dbReference type="Pfam" id="PF05712">
    <property type="entry name" value="MRG"/>
    <property type="match status" value="1"/>
</dbReference>
<keyword evidence="10" id="KW-1185">Reference proteome</keyword>
<dbReference type="Gene3D" id="2.30.30.140">
    <property type="match status" value="1"/>
</dbReference>
<organism evidence="9 10">
    <name type="scientific">Pristionchus fissidentatus</name>
    <dbReference type="NCBI Taxonomy" id="1538716"/>
    <lineage>
        <taxon>Eukaryota</taxon>
        <taxon>Metazoa</taxon>
        <taxon>Ecdysozoa</taxon>
        <taxon>Nematoda</taxon>
        <taxon>Chromadorea</taxon>
        <taxon>Rhabditida</taxon>
        <taxon>Rhabditina</taxon>
        <taxon>Diplogasteromorpha</taxon>
        <taxon>Diplogasteroidea</taxon>
        <taxon>Neodiplogasteridae</taxon>
        <taxon>Pristionchus</taxon>
    </lineage>
</organism>
<dbReference type="PANTHER" id="PTHR10880:SF48">
    <property type="entry name" value="MORTALITY FACTOR 4 LIKE 2"/>
    <property type="match status" value="1"/>
</dbReference>
<gene>
    <name evidence="9" type="ORF">PFISCL1PPCAC_25348</name>
</gene>
<proteinExistence type="predicted"/>
<evidence type="ECO:0000313" key="9">
    <source>
        <dbReference type="EMBL" id="GMT34051.1"/>
    </source>
</evidence>
<dbReference type="AlphaFoldDB" id="A0AAV5WP48"/>
<dbReference type="InterPro" id="IPR016197">
    <property type="entry name" value="Chromo-like_dom_sf"/>
</dbReference>
<reference evidence="9" key="1">
    <citation type="submission" date="2023-10" db="EMBL/GenBank/DDBJ databases">
        <title>Genome assembly of Pristionchus species.</title>
        <authorList>
            <person name="Yoshida K."/>
            <person name="Sommer R.J."/>
        </authorList>
    </citation>
    <scope>NUCLEOTIDE SEQUENCE</scope>
    <source>
        <strain evidence="9">RS5133</strain>
    </source>
</reference>
<dbReference type="EMBL" id="BTSY01000006">
    <property type="protein sequence ID" value="GMT34051.1"/>
    <property type="molecule type" value="Genomic_DNA"/>
</dbReference>
<name>A0AAV5WP48_9BILA</name>
<feature type="non-terminal residue" evidence="9">
    <location>
        <position position="1"/>
    </location>
</feature>
<dbReference type="SUPFAM" id="SSF54160">
    <property type="entry name" value="Chromo domain-like"/>
    <property type="match status" value="1"/>
</dbReference>
<comment type="subcellular location">
    <subcellularLocation>
        <location evidence="1">Nucleus</location>
    </subcellularLocation>
</comment>
<evidence type="ECO:0008006" key="11">
    <source>
        <dbReference type="Google" id="ProtNLM"/>
    </source>
</evidence>
<dbReference type="GO" id="GO:0005634">
    <property type="term" value="C:nucleus"/>
    <property type="evidence" value="ECO:0007669"/>
    <property type="project" value="UniProtKB-SubCell"/>
</dbReference>
<dbReference type="Gene3D" id="1.10.274.30">
    <property type="entry name" value="MRG domain"/>
    <property type="match status" value="1"/>
</dbReference>
<keyword evidence="4" id="KW-0804">Transcription</keyword>
<dbReference type="InterPro" id="IPR025995">
    <property type="entry name" value="Tudor-knot"/>
</dbReference>
<feature type="domain" description="MRG" evidence="7">
    <location>
        <begin position="102"/>
        <end position="287"/>
    </location>
</feature>
<dbReference type="GO" id="GO:0006325">
    <property type="term" value="P:chromatin organization"/>
    <property type="evidence" value="ECO:0007669"/>
    <property type="project" value="UniProtKB-KW"/>
</dbReference>
<feature type="domain" description="Tudor-knot" evidence="8">
    <location>
        <begin position="7"/>
        <end position="45"/>
    </location>
</feature>
<evidence type="ECO:0000259" key="7">
    <source>
        <dbReference type="Pfam" id="PF05712"/>
    </source>
</evidence>
<feature type="region of interest" description="Disordered" evidence="6">
    <location>
        <begin position="69"/>
        <end position="96"/>
    </location>
</feature>
<keyword evidence="2" id="KW-0156">Chromatin regulator</keyword>
<evidence type="ECO:0000256" key="1">
    <source>
        <dbReference type="ARBA" id="ARBA00004123"/>
    </source>
</evidence>
<dbReference type="GO" id="GO:0006355">
    <property type="term" value="P:regulation of DNA-templated transcription"/>
    <property type="evidence" value="ECO:0007669"/>
    <property type="project" value="InterPro"/>
</dbReference>
<evidence type="ECO:0000313" key="10">
    <source>
        <dbReference type="Proteomes" id="UP001432322"/>
    </source>
</evidence>
<dbReference type="Pfam" id="PF11717">
    <property type="entry name" value="Tudor-knot"/>
    <property type="match status" value="1"/>
</dbReference>
<comment type="caution">
    <text evidence="9">The sequence shown here is derived from an EMBL/GenBank/DDBJ whole genome shotgun (WGS) entry which is preliminary data.</text>
</comment>
<keyword evidence="3" id="KW-0805">Transcription regulation</keyword>
<accession>A0AAV5WP48</accession>
<dbReference type="PROSITE" id="PS51640">
    <property type="entry name" value="MRG"/>
    <property type="match status" value="1"/>
</dbReference>
<sequence length="301" mass="34277">QEDNFGYLAKIKAVEISADTGHRRYHVHYLGWNNRYDCWIEHEDVAEYLYKHSPLVEAHHKMLLEQKNEAITGKKSTEGTPSMKKRKSERGISVDSSVASQKSAKLTISNDVEIKIPDNLRGLLLDDNDLVSRQFKLAKLPARNTVDDIIKEYIAEKEQEPSTSDKGPDYVETSNALADYFNILLGSQLLYKTERAQYTKACVHPAANAPGKRVDEDKKIDMGGNEILPSSLYGVPHLIRLFIKLGPLLVMGKHNEKKMKAIGKQFDDFLKFLSKNARRFHNLKVDYAVTINATRDEKMEE</sequence>
<evidence type="ECO:0000256" key="5">
    <source>
        <dbReference type="ARBA" id="ARBA00023242"/>
    </source>
</evidence>
<evidence type="ECO:0000256" key="6">
    <source>
        <dbReference type="SAM" id="MobiDB-lite"/>
    </source>
</evidence>
<dbReference type="PANTHER" id="PTHR10880">
    <property type="entry name" value="MORTALITY FACTOR 4-LIKE PROTEIN"/>
    <property type="match status" value="1"/>
</dbReference>
<protein>
    <recommendedName>
        <fullName evidence="11">MRG domain-containing protein</fullName>
    </recommendedName>
</protein>